<gene>
    <name evidence="1" type="ORF">Cygsa01_00122</name>
</gene>
<dbReference type="PROSITE" id="PS51257">
    <property type="entry name" value="PROKAR_LIPOPROTEIN"/>
    <property type="match status" value="1"/>
</dbReference>
<organism evidence="1">
    <name type="scientific">Pseudomonas phage Cygsa01</name>
    <dbReference type="NCBI Taxonomy" id="3138529"/>
    <lineage>
        <taxon>Viruses</taxon>
    </lineage>
</organism>
<reference evidence="1" key="1">
    <citation type="journal article" date="2024" name="J. Gen. Virol.">
        <title>Novel phages of Pseudomonas syringae unveil numerous potential auxiliary metabolic genes.</title>
        <authorList>
            <person name="Feltin C."/>
            <person name="Garneau J.R."/>
            <person name="Morris C.E."/>
            <person name="Berard A."/>
            <person name="Torres-Barcelo C."/>
        </authorList>
    </citation>
    <scope>NUCLEOTIDE SEQUENCE</scope>
</reference>
<sequence>MKTRIALLLALALLAGCEERKLHSEQRIVMEVVKVNLSSKTNSTVDLREVATGYVYKRQRLACSGQKAKHIPIGSRWDVTEQTYHYPESQRFTSELIGTRAICDKSN</sequence>
<evidence type="ECO:0008006" key="2">
    <source>
        <dbReference type="Google" id="ProtNLM"/>
    </source>
</evidence>
<proteinExistence type="predicted"/>
<protein>
    <recommendedName>
        <fullName evidence="2">Lipoprotein</fullName>
    </recommendedName>
</protein>
<evidence type="ECO:0000313" key="1">
    <source>
        <dbReference type="EMBL" id="XAI71168.1"/>
    </source>
</evidence>
<name>A0AAU6W3M5_9VIRU</name>
<dbReference type="EMBL" id="PP179332">
    <property type="protein sequence ID" value="XAI71168.1"/>
    <property type="molecule type" value="Genomic_DNA"/>
</dbReference>
<accession>A0AAU6W3M5</accession>